<dbReference type="PANTHER" id="PTHR35936">
    <property type="entry name" value="MEMBRANE-BOUND LYTIC MUREIN TRANSGLYCOSYLASE F"/>
    <property type="match status" value="1"/>
</dbReference>
<dbReference type="GO" id="GO:0009253">
    <property type="term" value="P:peptidoglycan catabolic process"/>
    <property type="evidence" value="ECO:0007669"/>
    <property type="project" value="TreeGrafter"/>
</dbReference>
<sequence>MRSLSAAILLSLLAACGEPTLPPPNELGRLVVVTREGPNTYQIDGSGKASGFEHDLVALFAQELGLKVRFVLAQDDGGIAAILEKGRAHMAAANLSPDDHPALRFTRPLVEMKPTRAALDGVLPFDGSGEFNGRNPAASAWAFPANSDEALLRRAETFLERIRRDGTLERLVDRYFGHVHRLAASDVERFLERMHRILPHYRRHFIDAQEVHGIDWRLLAALAYQESHWDPLATSYTNVRGMMMLTEDTADRLRVSDRLDARQSILAGTRYLAELREQLPPEAPEPDRIWLALAAYNLGMGHLNGARFIASLVKRDPNSWYEMKQVLPLLAKPEYYSRLKSGAARGGEAVIMTENIRTYYDILRRFEKPALGPQAFSMSSMSPM</sequence>
<dbReference type="CDD" id="cd13403">
    <property type="entry name" value="MLTF-like"/>
    <property type="match status" value="1"/>
</dbReference>
<evidence type="ECO:0000256" key="4">
    <source>
        <dbReference type="ARBA" id="ARBA00023237"/>
    </source>
</evidence>
<dbReference type="GO" id="GO:0008933">
    <property type="term" value="F:peptidoglycan lytic transglycosylase activity"/>
    <property type="evidence" value="ECO:0007669"/>
    <property type="project" value="InterPro"/>
</dbReference>
<dbReference type="SUPFAM" id="SSF53955">
    <property type="entry name" value="Lysozyme-like"/>
    <property type="match status" value="1"/>
</dbReference>
<dbReference type="GO" id="GO:0009279">
    <property type="term" value="C:cell outer membrane"/>
    <property type="evidence" value="ECO:0007669"/>
    <property type="project" value="UniProtKB-SubCell"/>
</dbReference>
<gene>
    <name evidence="7" type="ORF">DSYM_21840</name>
</gene>
<dbReference type="Pfam" id="PF01464">
    <property type="entry name" value="SLT"/>
    <property type="match status" value="1"/>
</dbReference>
<feature type="domain" description="Solute-binding protein family 3/N-terminal" evidence="5">
    <location>
        <begin position="31"/>
        <end position="178"/>
    </location>
</feature>
<evidence type="ECO:0000259" key="5">
    <source>
        <dbReference type="Pfam" id="PF00497"/>
    </source>
</evidence>
<name>A0A809RAW0_9PROT</name>
<keyword evidence="4" id="KW-0998">Cell outer membrane</keyword>
<evidence type="ECO:0000256" key="2">
    <source>
        <dbReference type="ARBA" id="ARBA00007734"/>
    </source>
</evidence>
<dbReference type="InterPro" id="IPR001638">
    <property type="entry name" value="Solute-binding_3/MltF_N"/>
</dbReference>
<protein>
    <recommendedName>
        <fullName evidence="9">Membrane-bound lytic murein transglycosylase MltF</fullName>
    </recommendedName>
</protein>
<dbReference type="Proteomes" id="UP000662914">
    <property type="component" value="Chromosome"/>
</dbReference>
<dbReference type="Gene3D" id="1.10.530.10">
    <property type="match status" value="1"/>
</dbReference>
<dbReference type="InterPro" id="IPR008258">
    <property type="entry name" value="Transglycosylase_SLT_dom_1"/>
</dbReference>
<dbReference type="Gene3D" id="3.40.190.10">
    <property type="entry name" value="Periplasmic binding protein-like II"/>
    <property type="match status" value="1"/>
</dbReference>
<evidence type="ECO:0000259" key="6">
    <source>
        <dbReference type="Pfam" id="PF01464"/>
    </source>
</evidence>
<dbReference type="InterPro" id="IPR023346">
    <property type="entry name" value="Lysozyme-like_dom_sf"/>
</dbReference>
<evidence type="ECO:0000256" key="3">
    <source>
        <dbReference type="ARBA" id="ARBA00022729"/>
    </source>
</evidence>
<dbReference type="PROSITE" id="PS51257">
    <property type="entry name" value="PROKAR_LIPOPROTEIN"/>
    <property type="match status" value="1"/>
</dbReference>
<evidence type="ECO:0000256" key="1">
    <source>
        <dbReference type="ARBA" id="ARBA00004339"/>
    </source>
</evidence>
<keyword evidence="4" id="KW-0472">Membrane</keyword>
<evidence type="ECO:0008006" key="9">
    <source>
        <dbReference type="Google" id="ProtNLM"/>
    </source>
</evidence>
<accession>A0A809RAW0</accession>
<comment type="subcellular location">
    <subcellularLocation>
        <location evidence="1">Cell outer membrane</location>
        <topology evidence="1">Peripheral membrane protein</topology>
    </subcellularLocation>
</comment>
<dbReference type="AlphaFoldDB" id="A0A809RAW0"/>
<evidence type="ECO:0000313" key="7">
    <source>
        <dbReference type="EMBL" id="BBO21485.1"/>
    </source>
</evidence>
<dbReference type="SUPFAM" id="SSF53850">
    <property type="entry name" value="Periplasmic binding protein-like II"/>
    <property type="match status" value="1"/>
</dbReference>
<dbReference type="InterPro" id="IPR000189">
    <property type="entry name" value="Transglyc_AS"/>
</dbReference>
<organism evidence="7 8">
    <name type="scientific">Candidatus Desulfobacillus denitrificans</name>
    <dbReference type="NCBI Taxonomy" id="2608985"/>
    <lineage>
        <taxon>Bacteria</taxon>
        <taxon>Pseudomonadati</taxon>
        <taxon>Pseudomonadota</taxon>
        <taxon>Betaproteobacteria</taxon>
        <taxon>Candidatus Desulfobacillus</taxon>
    </lineage>
</organism>
<reference evidence="7" key="1">
    <citation type="journal article" name="DNA Res.">
        <title>The physiological potential of anammox bacteria as revealed by their core genome structure.</title>
        <authorList>
            <person name="Okubo T."/>
            <person name="Toyoda A."/>
            <person name="Fukuhara K."/>
            <person name="Uchiyama I."/>
            <person name="Harigaya Y."/>
            <person name="Kuroiwa M."/>
            <person name="Suzuki T."/>
            <person name="Murakami Y."/>
            <person name="Suwa Y."/>
            <person name="Takami H."/>
        </authorList>
    </citation>
    <scope>NUCLEOTIDE SEQUENCE</scope>
    <source>
        <strain evidence="7">317325-3</strain>
    </source>
</reference>
<dbReference type="PROSITE" id="PS00922">
    <property type="entry name" value="TRANSGLYCOSYLASE"/>
    <property type="match status" value="1"/>
</dbReference>
<feature type="domain" description="Transglycosylase SLT" evidence="6">
    <location>
        <begin position="205"/>
        <end position="304"/>
    </location>
</feature>
<dbReference type="KEGG" id="ddz:DSYM_21840"/>
<dbReference type="PANTHER" id="PTHR35936:SF32">
    <property type="entry name" value="MEMBRANE-BOUND LYTIC MUREIN TRANSGLYCOSYLASE F"/>
    <property type="match status" value="1"/>
</dbReference>
<dbReference type="EMBL" id="AP021857">
    <property type="protein sequence ID" value="BBO21485.1"/>
    <property type="molecule type" value="Genomic_DNA"/>
</dbReference>
<proteinExistence type="inferred from homology"/>
<keyword evidence="3" id="KW-0732">Signal</keyword>
<evidence type="ECO:0000313" key="8">
    <source>
        <dbReference type="Proteomes" id="UP000662914"/>
    </source>
</evidence>
<dbReference type="Pfam" id="PF00497">
    <property type="entry name" value="SBP_bac_3"/>
    <property type="match status" value="1"/>
</dbReference>
<comment type="similarity">
    <text evidence="2">Belongs to the transglycosylase Slt family.</text>
</comment>